<keyword evidence="1" id="KW-1133">Transmembrane helix</keyword>
<sequence length="209" mass="24042">MIEFIDNLIQLLAVLSGCILSGLSYLRSRSQTWFLLCCFYGCFFLASLYWLLFTFLVTESPPVFYVADIGWISCYLFLLLLQYNLTGQKERRFQSRVAWLALLIEAPLTIYYLLIGDVFYNLIVGVLMTSLLWSVIRGLVWLTTQPQPKQGRLHFLIVMLLFLGAENGLWLSSYPWAGDTPANPYFWFDFALTATLLALFPAVRKAVRS</sequence>
<protein>
    <submittedName>
        <fullName evidence="2">Histidine kinase</fullName>
    </submittedName>
</protein>
<keyword evidence="1" id="KW-0812">Transmembrane</keyword>
<keyword evidence="1" id="KW-0472">Membrane</keyword>
<feature type="transmembrane region" description="Helical" evidence="1">
    <location>
        <begin position="185"/>
        <end position="203"/>
    </location>
</feature>
<dbReference type="AlphaFoldDB" id="A0A9D2BDM1"/>
<organism evidence="2 3">
    <name type="scientific">Candidatus Anaerobutyricum stercoripullorum</name>
    <dbReference type="NCBI Taxonomy" id="2838456"/>
    <lineage>
        <taxon>Bacteria</taxon>
        <taxon>Bacillati</taxon>
        <taxon>Bacillota</taxon>
        <taxon>Clostridia</taxon>
        <taxon>Lachnospirales</taxon>
        <taxon>Lachnospiraceae</taxon>
        <taxon>Anaerobutyricum</taxon>
    </lineage>
</organism>
<gene>
    <name evidence="2" type="ORF">H9849_06420</name>
</gene>
<feature type="transmembrane region" description="Helical" evidence="1">
    <location>
        <begin position="33"/>
        <end position="57"/>
    </location>
</feature>
<dbReference type="GO" id="GO:0016301">
    <property type="term" value="F:kinase activity"/>
    <property type="evidence" value="ECO:0007669"/>
    <property type="project" value="UniProtKB-KW"/>
</dbReference>
<feature type="transmembrane region" description="Helical" evidence="1">
    <location>
        <begin position="7"/>
        <end position="26"/>
    </location>
</feature>
<dbReference type="Proteomes" id="UP000886805">
    <property type="component" value="Unassembled WGS sequence"/>
</dbReference>
<name>A0A9D2BDM1_9FIRM</name>
<keyword evidence="2" id="KW-0808">Transferase</keyword>
<comment type="caution">
    <text evidence="2">The sequence shown here is derived from an EMBL/GenBank/DDBJ whole genome shotgun (WGS) entry which is preliminary data.</text>
</comment>
<reference evidence="2" key="1">
    <citation type="journal article" date="2021" name="PeerJ">
        <title>Extensive microbial diversity within the chicken gut microbiome revealed by metagenomics and culture.</title>
        <authorList>
            <person name="Gilroy R."/>
            <person name="Ravi A."/>
            <person name="Getino M."/>
            <person name="Pursley I."/>
            <person name="Horton D.L."/>
            <person name="Alikhan N.F."/>
            <person name="Baker D."/>
            <person name="Gharbi K."/>
            <person name="Hall N."/>
            <person name="Watson M."/>
            <person name="Adriaenssens E.M."/>
            <person name="Foster-Nyarko E."/>
            <person name="Jarju S."/>
            <person name="Secka A."/>
            <person name="Antonio M."/>
            <person name="Oren A."/>
            <person name="Chaudhuri R.R."/>
            <person name="La Ragione R."/>
            <person name="Hildebrand F."/>
            <person name="Pallen M.J."/>
        </authorList>
    </citation>
    <scope>NUCLEOTIDE SEQUENCE</scope>
    <source>
        <strain evidence="2">ChiSxjej3B15-1167</strain>
    </source>
</reference>
<evidence type="ECO:0000313" key="3">
    <source>
        <dbReference type="Proteomes" id="UP000886805"/>
    </source>
</evidence>
<dbReference type="EMBL" id="DXEQ01000188">
    <property type="protein sequence ID" value="HIX72640.1"/>
    <property type="molecule type" value="Genomic_DNA"/>
</dbReference>
<keyword evidence="2" id="KW-0418">Kinase</keyword>
<evidence type="ECO:0000256" key="1">
    <source>
        <dbReference type="SAM" id="Phobius"/>
    </source>
</evidence>
<reference evidence="2" key="2">
    <citation type="submission" date="2021-04" db="EMBL/GenBank/DDBJ databases">
        <authorList>
            <person name="Gilroy R."/>
        </authorList>
    </citation>
    <scope>NUCLEOTIDE SEQUENCE</scope>
    <source>
        <strain evidence="2">ChiSxjej3B15-1167</strain>
    </source>
</reference>
<proteinExistence type="predicted"/>
<feature type="transmembrane region" description="Helical" evidence="1">
    <location>
        <begin position="63"/>
        <end position="85"/>
    </location>
</feature>
<accession>A0A9D2BDM1</accession>
<evidence type="ECO:0000313" key="2">
    <source>
        <dbReference type="EMBL" id="HIX72640.1"/>
    </source>
</evidence>
<feature type="transmembrane region" description="Helical" evidence="1">
    <location>
        <begin position="153"/>
        <end position="173"/>
    </location>
</feature>
<feature type="transmembrane region" description="Helical" evidence="1">
    <location>
        <begin position="97"/>
        <end position="114"/>
    </location>
</feature>
<feature type="transmembrane region" description="Helical" evidence="1">
    <location>
        <begin position="120"/>
        <end position="141"/>
    </location>
</feature>